<keyword evidence="1" id="KW-0812">Transmembrane</keyword>
<name>A0ABP3D1C7_9GAMM</name>
<dbReference type="RefSeq" id="WP_286305119.1">
    <property type="nucleotide sequence ID" value="NZ_AP027741.1"/>
</dbReference>
<reference evidence="4" key="1">
    <citation type="journal article" date="2019" name="Int. J. Syst. Evol. Microbiol.">
        <title>The Global Catalogue of Microorganisms (GCM) 10K type strain sequencing project: providing services to taxonomists for standard genome sequencing and annotation.</title>
        <authorList>
            <consortium name="The Broad Institute Genomics Platform"/>
            <consortium name="The Broad Institute Genome Sequencing Center for Infectious Disease"/>
            <person name="Wu L."/>
            <person name="Ma J."/>
        </authorList>
    </citation>
    <scope>NUCLEOTIDE SEQUENCE [LARGE SCALE GENOMIC DNA]</scope>
    <source>
        <strain evidence="4">JCM 6886</strain>
    </source>
</reference>
<evidence type="ECO:0000313" key="3">
    <source>
        <dbReference type="EMBL" id="GAA0220823.1"/>
    </source>
</evidence>
<evidence type="ECO:0000256" key="2">
    <source>
        <dbReference type="SAM" id="SignalP"/>
    </source>
</evidence>
<evidence type="ECO:0008006" key="5">
    <source>
        <dbReference type="Google" id="ProtNLM"/>
    </source>
</evidence>
<sequence>MKLFSKNLLIALGLLIMAPLTANAATVHLDAKTNTSSNAVELNLKAGTYSISPFKDDTYTAWNAWGKVQGCSADGTGCSKGWVNNYSFTTPSGTTHIITSDTGRYETADLALLNALGATFTLLSDATVQFFINDSNYGDNIGGMSLNVSAVPIPAAAFLFAPALLGFMGLRRRAQKTVA</sequence>
<accession>A0ABP3D1C7</accession>
<dbReference type="EMBL" id="BAAADG010000003">
    <property type="protein sequence ID" value="GAA0220823.1"/>
    <property type="molecule type" value="Genomic_DNA"/>
</dbReference>
<keyword evidence="1" id="KW-0472">Membrane</keyword>
<organism evidence="3 4">
    <name type="scientific">Methylophaga marina</name>
    <dbReference type="NCBI Taxonomy" id="45495"/>
    <lineage>
        <taxon>Bacteria</taxon>
        <taxon>Pseudomonadati</taxon>
        <taxon>Pseudomonadota</taxon>
        <taxon>Gammaproteobacteria</taxon>
        <taxon>Thiotrichales</taxon>
        <taxon>Piscirickettsiaceae</taxon>
        <taxon>Methylophaga</taxon>
    </lineage>
</organism>
<feature type="chain" id="PRO_5045391819" description="PEP-CTERM sorting domain-containing protein" evidence="2">
    <location>
        <begin position="25"/>
        <end position="179"/>
    </location>
</feature>
<evidence type="ECO:0000256" key="1">
    <source>
        <dbReference type="SAM" id="Phobius"/>
    </source>
</evidence>
<evidence type="ECO:0000313" key="4">
    <source>
        <dbReference type="Proteomes" id="UP001501476"/>
    </source>
</evidence>
<dbReference type="Proteomes" id="UP001501476">
    <property type="component" value="Unassembled WGS sequence"/>
</dbReference>
<keyword evidence="2" id="KW-0732">Signal</keyword>
<feature type="transmembrane region" description="Helical" evidence="1">
    <location>
        <begin position="151"/>
        <end position="170"/>
    </location>
</feature>
<keyword evidence="4" id="KW-1185">Reference proteome</keyword>
<gene>
    <name evidence="3" type="ORF">GCM10008964_10480</name>
</gene>
<keyword evidence="1" id="KW-1133">Transmembrane helix</keyword>
<feature type="signal peptide" evidence="2">
    <location>
        <begin position="1"/>
        <end position="24"/>
    </location>
</feature>
<comment type="caution">
    <text evidence="3">The sequence shown here is derived from an EMBL/GenBank/DDBJ whole genome shotgun (WGS) entry which is preliminary data.</text>
</comment>
<protein>
    <recommendedName>
        <fullName evidence="5">PEP-CTERM sorting domain-containing protein</fullName>
    </recommendedName>
</protein>
<proteinExistence type="predicted"/>